<reference evidence="1" key="1">
    <citation type="submission" date="2021-01" db="EMBL/GenBank/DDBJ databases">
        <authorList>
            <person name="Li R."/>
            <person name="Bekaert M."/>
        </authorList>
    </citation>
    <scope>NUCLEOTIDE SEQUENCE</scope>
    <source>
        <strain evidence="1">Farmed</strain>
    </source>
</reference>
<dbReference type="OrthoDB" id="8010572at2759"/>
<name>A0A812BXA1_ACAPH</name>
<sequence>MEVDGMPAKLLRLIKVYYRSTRNRVRAYGEESETFEVKTGVRQGCALSPALFNYTIDYILGKALSGLRGSCGWMEYERRAEVVATFRVKKKPAEVMVWFGFKRSMVMDIWRKWKACENKDEFIAKQKAHNVRFSAVRTDKFVTAAKETVGNDGSQSYVKIAADMGCHKSTIYRKINKDNGYSSYCKYHRMLITNASSVHQTLSTGRVC</sequence>
<gene>
    <name evidence="1" type="ORF">SPHA_24639</name>
</gene>
<evidence type="ECO:0008006" key="3">
    <source>
        <dbReference type="Google" id="ProtNLM"/>
    </source>
</evidence>
<dbReference type="Proteomes" id="UP000597762">
    <property type="component" value="Unassembled WGS sequence"/>
</dbReference>
<keyword evidence="2" id="KW-1185">Reference proteome</keyword>
<evidence type="ECO:0000313" key="1">
    <source>
        <dbReference type="EMBL" id="CAE1245220.1"/>
    </source>
</evidence>
<accession>A0A812BXA1</accession>
<dbReference type="EMBL" id="CAHIKZ030000922">
    <property type="protein sequence ID" value="CAE1245220.1"/>
    <property type="molecule type" value="Genomic_DNA"/>
</dbReference>
<dbReference type="PANTHER" id="PTHR47027:SF20">
    <property type="entry name" value="REVERSE TRANSCRIPTASE-LIKE PROTEIN WITH RNA-DIRECTED DNA POLYMERASE DOMAIN"/>
    <property type="match status" value="1"/>
</dbReference>
<organism evidence="1 2">
    <name type="scientific">Acanthosepion pharaonis</name>
    <name type="common">Pharaoh cuttlefish</name>
    <name type="synonym">Sepia pharaonis</name>
    <dbReference type="NCBI Taxonomy" id="158019"/>
    <lineage>
        <taxon>Eukaryota</taxon>
        <taxon>Metazoa</taxon>
        <taxon>Spiralia</taxon>
        <taxon>Lophotrochozoa</taxon>
        <taxon>Mollusca</taxon>
        <taxon>Cephalopoda</taxon>
        <taxon>Coleoidea</taxon>
        <taxon>Decapodiformes</taxon>
        <taxon>Sepiida</taxon>
        <taxon>Sepiina</taxon>
        <taxon>Sepiidae</taxon>
        <taxon>Acanthosepion</taxon>
    </lineage>
</organism>
<dbReference type="PANTHER" id="PTHR47027">
    <property type="entry name" value="REVERSE TRANSCRIPTASE DOMAIN-CONTAINING PROTEIN"/>
    <property type="match status" value="1"/>
</dbReference>
<comment type="caution">
    <text evidence="1">The sequence shown here is derived from an EMBL/GenBank/DDBJ whole genome shotgun (WGS) entry which is preliminary data.</text>
</comment>
<evidence type="ECO:0000313" key="2">
    <source>
        <dbReference type="Proteomes" id="UP000597762"/>
    </source>
</evidence>
<protein>
    <recommendedName>
        <fullName evidence="3">Reverse transcriptase domain-containing protein</fullName>
    </recommendedName>
</protein>
<dbReference type="AlphaFoldDB" id="A0A812BXA1"/>
<proteinExistence type="predicted"/>